<dbReference type="InterPro" id="IPR000210">
    <property type="entry name" value="BTB/POZ_dom"/>
</dbReference>
<evidence type="ECO:0000256" key="1">
    <source>
        <dbReference type="PROSITE-ProRule" id="PRU00235"/>
    </source>
</evidence>
<accession>A0ABQ8Z8E2</accession>
<dbReference type="CDD" id="cd18186">
    <property type="entry name" value="BTB_POZ_ZBTB_KLHL-like"/>
    <property type="match status" value="1"/>
</dbReference>
<comment type="caution">
    <text evidence="3">The sequence shown here is derived from an EMBL/GenBank/DDBJ whole genome shotgun (WGS) entry which is preliminary data.</text>
</comment>
<feature type="domain" description="BTB" evidence="2">
    <location>
        <begin position="456"/>
        <end position="536"/>
    </location>
</feature>
<evidence type="ECO:0000313" key="3">
    <source>
        <dbReference type="EMBL" id="KAJ6253158.1"/>
    </source>
</evidence>
<organism evidence="3 4">
    <name type="scientific">Anaeramoeba flamelloides</name>
    <dbReference type="NCBI Taxonomy" id="1746091"/>
    <lineage>
        <taxon>Eukaryota</taxon>
        <taxon>Metamonada</taxon>
        <taxon>Anaeramoebidae</taxon>
        <taxon>Anaeramoeba</taxon>
    </lineage>
</organism>
<dbReference type="Pfam" id="PF00415">
    <property type="entry name" value="RCC1"/>
    <property type="match status" value="1"/>
</dbReference>
<dbReference type="PANTHER" id="PTHR45982:SF1">
    <property type="entry name" value="REGULATOR OF CHROMOSOME CONDENSATION"/>
    <property type="match status" value="1"/>
</dbReference>
<reference evidence="3" key="1">
    <citation type="submission" date="2022-08" db="EMBL/GenBank/DDBJ databases">
        <title>Novel sulfate-reducing endosymbionts in the free-living metamonad Anaeramoeba.</title>
        <authorList>
            <person name="Jerlstrom-Hultqvist J."/>
            <person name="Cepicka I."/>
            <person name="Gallot-Lavallee L."/>
            <person name="Salas-Leiva D."/>
            <person name="Curtis B.A."/>
            <person name="Zahonova K."/>
            <person name="Pipaliya S."/>
            <person name="Dacks J."/>
            <person name="Roger A.J."/>
        </authorList>
    </citation>
    <scope>NUCLEOTIDE SEQUENCE</scope>
    <source>
        <strain evidence="3">Schooner1</strain>
    </source>
</reference>
<proteinExistence type="predicted"/>
<dbReference type="InterPro" id="IPR009091">
    <property type="entry name" value="RCC1/BLIP-II"/>
</dbReference>
<name>A0ABQ8Z8E2_9EUKA</name>
<gene>
    <name evidence="3" type="ORF">M0813_13437</name>
</gene>
<dbReference type="InterPro" id="IPR051553">
    <property type="entry name" value="Ran_GTPase-activating"/>
</dbReference>
<dbReference type="Pfam" id="PF00651">
    <property type="entry name" value="BTB"/>
    <property type="match status" value="1"/>
</dbReference>
<dbReference type="Gene3D" id="3.30.710.10">
    <property type="entry name" value="Potassium Channel Kv1.1, Chain A"/>
    <property type="match status" value="1"/>
</dbReference>
<feature type="repeat" description="RCC1" evidence="1">
    <location>
        <begin position="248"/>
        <end position="297"/>
    </location>
</feature>
<dbReference type="Pfam" id="PF13540">
    <property type="entry name" value="RCC1_2"/>
    <property type="match status" value="1"/>
</dbReference>
<dbReference type="PROSITE" id="PS50012">
    <property type="entry name" value="RCC1_3"/>
    <property type="match status" value="2"/>
</dbReference>
<dbReference type="InterPro" id="IPR000408">
    <property type="entry name" value="Reg_chr_condens"/>
</dbReference>
<dbReference type="SUPFAM" id="SSF50985">
    <property type="entry name" value="RCC1/BLIP-II"/>
    <property type="match status" value="2"/>
</dbReference>
<sequence>MSLHSEMFACGYNKHNQLRVSNTLEKNNQFGEVKELEPISQIAMMREACVFLHRDQTLRLIRQGNTNKTFTLKHNVKKIVSGYRFVIVLTHEGVPYIIGKHPQTATETWEPVPFKYFETNNIFIKGCCCGYHNTFLLSLNGDVYAIGTNDQYQQLGLQKENISKAIGSDKIILKNIKQVYGGNCASCFAAISFEDELFFWGRNDKGQLGLNHKNPVSKPTKLDCNFEISDIKTICTGYEHNIILFNDGKLFGAGQKGYSGLGLGGDAVVFTQYAALKEKNVIFVALGGYHTLAITDEDEIFSFGGNYFGQTGSGTYDTITTARKIEVKNLKTFDNLKIECGPINTFIYHAYDENSQSNFQKLREISKTFDNNIHGINVHQIWIEKRSKKPFNEVKNIIETDFNKDDAETFISWAYTAHTKNYQILMKILNKLGIRDLKDIKIKDDLMSLYRDEDSKDFSILVKMEDEDEDEEEDEDNLEEIPVHKFILESRSGLFRELFETIKEDMKKIQDYSQKTIETIEKLVYFFYIDDIELTADDDPQLIVEELEDAVEYYQMGKMCNLPIVIKKIKKQFDLD</sequence>
<dbReference type="PANTHER" id="PTHR45982">
    <property type="entry name" value="REGULATOR OF CHROMOSOME CONDENSATION"/>
    <property type="match status" value="1"/>
</dbReference>
<dbReference type="SUPFAM" id="SSF54695">
    <property type="entry name" value="POZ domain"/>
    <property type="match status" value="1"/>
</dbReference>
<keyword evidence="4" id="KW-1185">Reference proteome</keyword>
<evidence type="ECO:0000313" key="4">
    <source>
        <dbReference type="Proteomes" id="UP001150062"/>
    </source>
</evidence>
<dbReference type="Proteomes" id="UP001150062">
    <property type="component" value="Unassembled WGS sequence"/>
</dbReference>
<protein>
    <recommendedName>
        <fullName evidence="2">BTB domain-containing protein</fullName>
    </recommendedName>
</protein>
<dbReference type="PROSITE" id="PS50097">
    <property type="entry name" value="BTB"/>
    <property type="match status" value="1"/>
</dbReference>
<feature type="repeat" description="RCC1" evidence="1">
    <location>
        <begin position="195"/>
        <end position="247"/>
    </location>
</feature>
<dbReference type="EMBL" id="JAOAOG010000033">
    <property type="protein sequence ID" value="KAJ6253158.1"/>
    <property type="molecule type" value="Genomic_DNA"/>
</dbReference>
<dbReference type="Gene3D" id="2.130.10.30">
    <property type="entry name" value="Regulator of chromosome condensation 1/beta-lactamase-inhibitor protein II"/>
    <property type="match status" value="1"/>
</dbReference>
<evidence type="ECO:0000259" key="2">
    <source>
        <dbReference type="PROSITE" id="PS50097"/>
    </source>
</evidence>
<dbReference type="InterPro" id="IPR011333">
    <property type="entry name" value="SKP1/BTB/POZ_sf"/>
</dbReference>